<dbReference type="Proteomes" id="UP000002586">
    <property type="component" value="Chromosome"/>
</dbReference>
<dbReference type="KEGG" id="mgm:Mmc1_2012"/>
<organism evidence="1 2">
    <name type="scientific">Magnetococcus marinus (strain ATCC BAA-1437 / JCM 17883 / MC-1)</name>
    <dbReference type="NCBI Taxonomy" id="156889"/>
    <lineage>
        <taxon>Bacteria</taxon>
        <taxon>Pseudomonadati</taxon>
        <taxon>Pseudomonadota</taxon>
        <taxon>Magnetococcia</taxon>
        <taxon>Magnetococcales</taxon>
        <taxon>Magnetococcaceae</taxon>
        <taxon>Magnetococcus</taxon>
    </lineage>
</organism>
<dbReference type="eggNOG" id="ENOG502ZBP4">
    <property type="taxonomic scope" value="Bacteria"/>
</dbReference>
<sequence length="104" mass="11508">MSSPYEVSIDEEVSQIEVTAPHVFILGAGASLAALKEGDRNGVKLPLMDNFVDILGLSGLLSEARLDFESMNFEDVYTKIHSAPNLGSLCRKIEEIVYRYFLDP</sequence>
<reference evidence="1 2" key="2">
    <citation type="journal article" date="2012" name="Int. J. Syst. Evol. Microbiol.">
        <title>Magnetococcus marinus gen. nov., sp. nov., a marine, magnetotactic bacterium that represents a novel lineage (Magnetococcaceae fam. nov.; Magnetococcales ord. nov.) at the base of the Alphaproteobacteria.</title>
        <authorList>
            <person name="Bazylinski D.A."/>
            <person name="Williams T.J."/>
            <person name="Lefevre C.T."/>
            <person name="Berg R.J."/>
            <person name="Zhang C.L."/>
            <person name="Bowser S.S."/>
            <person name="Dean A.J."/>
            <person name="Beveridge T.J."/>
        </authorList>
    </citation>
    <scope>NUCLEOTIDE SEQUENCE [LARGE SCALE GENOMIC DNA]</scope>
    <source>
        <strain evidence="2">ATCC BAA-1437 / JCM 17883 / MC-1</strain>
    </source>
</reference>
<evidence type="ECO:0000313" key="2">
    <source>
        <dbReference type="Proteomes" id="UP000002586"/>
    </source>
</evidence>
<accession>A0L970</accession>
<dbReference type="EMBL" id="CP000471">
    <property type="protein sequence ID" value="ABK44513.1"/>
    <property type="molecule type" value="Genomic_DNA"/>
</dbReference>
<dbReference type="HOGENOM" id="CLU_2246743_0_0_5"/>
<name>A0L970_MAGMM</name>
<dbReference type="STRING" id="156889.Mmc1_2012"/>
<dbReference type="RefSeq" id="WP_011713648.1">
    <property type="nucleotide sequence ID" value="NC_008576.1"/>
</dbReference>
<reference evidence="2" key="1">
    <citation type="journal article" date="2009" name="Appl. Environ. Microbiol.">
        <title>Complete genome sequence of the chemolithoautotrophic marine magnetotactic coccus strain MC-1.</title>
        <authorList>
            <person name="Schubbe S."/>
            <person name="Williams T.J."/>
            <person name="Xie G."/>
            <person name="Kiss H.E."/>
            <person name="Brettin T.S."/>
            <person name="Martinez D."/>
            <person name="Ross C.A."/>
            <person name="Schuler D."/>
            <person name="Cox B.L."/>
            <person name="Nealson K.H."/>
            <person name="Bazylinski D.A."/>
        </authorList>
    </citation>
    <scope>NUCLEOTIDE SEQUENCE [LARGE SCALE GENOMIC DNA]</scope>
    <source>
        <strain evidence="2">ATCC BAA-1437 / JCM 17883 / MC-1</strain>
    </source>
</reference>
<gene>
    <name evidence="1" type="ordered locus">Mmc1_2012</name>
</gene>
<dbReference type="AlphaFoldDB" id="A0L970"/>
<dbReference type="OrthoDB" id="32195at2"/>
<proteinExistence type="predicted"/>
<keyword evidence="2" id="KW-1185">Reference proteome</keyword>
<protein>
    <submittedName>
        <fullName evidence="1">Uncharacterized protein</fullName>
    </submittedName>
</protein>
<evidence type="ECO:0000313" key="1">
    <source>
        <dbReference type="EMBL" id="ABK44513.1"/>
    </source>
</evidence>